<dbReference type="PROSITE" id="PS51257">
    <property type="entry name" value="PROKAR_LIPOPROTEIN"/>
    <property type="match status" value="1"/>
</dbReference>
<evidence type="ECO:0000313" key="11">
    <source>
        <dbReference type="EMBL" id="KAF3054551.1"/>
    </source>
</evidence>
<keyword evidence="9 10" id="KW-0807">Transducer</keyword>
<dbReference type="GO" id="GO:0005886">
    <property type="term" value="C:plasma membrane"/>
    <property type="evidence" value="ECO:0007669"/>
    <property type="project" value="UniProtKB-SubCell"/>
</dbReference>
<evidence type="ECO:0000256" key="2">
    <source>
        <dbReference type="ARBA" id="ARBA00022475"/>
    </source>
</evidence>
<dbReference type="GO" id="GO:0004984">
    <property type="term" value="F:olfactory receptor activity"/>
    <property type="evidence" value="ECO:0007669"/>
    <property type="project" value="InterPro"/>
</dbReference>
<evidence type="ECO:0000256" key="5">
    <source>
        <dbReference type="ARBA" id="ARBA00022725"/>
    </source>
</evidence>
<dbReference type="Pfam" id="PF02949">
    <property type="entry name" value="7tm_6"/>
    <property type="match status" value="1"/>
</dbReference>
<dbReference type="PANTHER" id="PTHR21137:SF35">
    <property type="entry name" value="ODORANT RECEPTOR 19A-RELATED"/>
    <property type="match status" value="1"/>
</dbReference>
<dbReference type="AlphaFoldDB" id="A0A6G1LQ12"/>
<gene>
    <name evidence="11" type="primary">Or-057</name>
    <name evidence="11" type="synonym">Nful_v1.0-Or-057</name>
    <name evidence="11" type="ORF">NFUL_NFUL000075</name>
</gene>
<keyword evidence="8 10" id="KW-0675">Receptor</keyword>
<feature type="transmembrane region" description="Helical" evidence="10">
    <location>
        <begin position="282"/>
        <end position="302"/>
    </location>
</feature>
<feature type="transmembrane region" description="Helical" evidence="10">
    <location>
        <begin position="172"/>
        <end position="193"/>
    </location>
</feature>
<organism evidence="11 12">
    <name type="scientific">Nylanderia fulva</name>
    <dbReference type="NCBI Taxonomy" id="613905"/>
    <lineage>
        <taxon>Eukaryota</taxon>
        <taxon>Metazoa</taxon>
        <taxon>Ecdysozoa</taxon>
        <taxon>Arthropoda</taxon>
        <taxon>Hexapoda</taxon>
        <taxon>Insecta</taxon>
        <taxon>Pterygota</taxon>
        <taxon>Neoptera</taxon>
        <taxon>Endopterygota</taxon>
        <taxon>Hymenoptera</taxon>
        <taxon>Apocrita</taxon>
        <taxon>Aculeata</taxon>
        <taxon>Formicoidea</taxon>
        <taxon>Formicidae</taxon>
        <taxon>Formicinae</taxon>
        <taxon>Nylanderia</taxon>
    </lineage>
</organism>
<dbReference type="PANTHER" id="PTHR21137">
    <property type="entry name" value="ODORANT RECEPTOR"/>
    <property type="match status" value="1"/>
</dbReference>
<evidence type="ECO:0000256" key="8">
    <source>
        <dbReference type="ARBA" id="ARBA00023170"/>
    </source>
</evidence>
<dbReference type="GO" id="GO:0007165">
    <property type="term" value="P:signal transduction"/>
    <property type="evidence" value="ECO:0007669"/>
    <property type="project" value="UniProtKB-KW"/>
</dbReference>
<keyword evidence="3 10" id="KW-0716">Sensory transduction</keyword>
<keyword evidence="2" id="KW-1003">Cell membrane</keyword>
<evidence type="ECO:0000313" key="12">
    <source>
        <dbReference type="Proteomes" id="UP000479987"/>
    </source>
</evidence>
<keyword evidence="6 10" id="KW-1133">Transmembrane helix</keyword>
<keyword evidence="4 10" id="KW-0812">Transmembrane</keyword>
<accession>A0A6G1LQ12</accession>
<comment type="subcellular location">
    <subcellularLocation>
        <location evidence="1 10">Cell membrane</location>
        <topology evidence="1 10">Multi-pass membrane protein</topology>
    </subcellularLocation>
</comment>
<name>A0A6G1LQ12_9HYME</name>
<dbReference type="Proteomes" id="UP000479987">
    <property type="component" value="Unassembled WGS sequence"/>
</dbReference>
<evidence type="ECO:0000256" key="10">
    <source>
        <dbReference type="RuleBase" id="RU351113"/>
    </source>
</evidence>
<keyword evidence="5 10" id="KW-0552">Olfaction</keyword>
<sequence length="379" mass="44032">MDVERKSEMPVLKFSLTILAIAGCWRPTTWTSPFRHIMYDVYTLTVILTLYTFAITQVMELVLYADDSDTFGDALFNVIISLLACYKTIVIRKSHDSIETIVNSFAETPFKPFDLHENLILEKFTKRITNNSLYYLVLVLITSLYMILLSLFTDFKTGTLLYKAWIPFDYSISALYYFAYFHQLMTLIFIGLVHPTCDSFICGLLLYICCQLEILEHRLSNIVNNPETLRDCVHHHIRIFEYSYLVNEKFARIVPSEFIMIIVVMCYNLIHMALTSSDTVSYIENVMVIACTLAPIFYYCWFGNEVKLKSIQLSDNIYNIEWTTLNNDVRKGLLMIMNRAKIPIEFTSANLLSMNLDSFVMVLKTSYSLFNVLIKSQKQ</sequence>
<dbReference type="InterPro" id="IPR004117">
    <property type="entry name" value="7tm6_olfct_rcpt"/>
</dbReference>
<evidence type="ECO:0000256" key="7">
    <source>
        <dbReference type="ARBA" id="ARBA00023136"/>
    </source>
</evidence>
<feature type="transmembrane region" description="Helical" evidence="10">
    <location>
        <begin position="133"/>
        <end position="152"/>
    </location>
</feature>
<feature type="transmembrane region" description="Helical" evidence="10">
    <location>
        <begin position="41"/>
        <end position="65"/>
    </location>
</feature>
<evidence type="ECO:0000256" key="4">
    <source>
        <dbReference type="ARBA" id="ARBA00022692"/>
    </source>
</evidence>
<comment type="similarity">
    <text evidence="10">Belongs to the insect chemoreceptor superfamily. Heteromeric odorant receptor channel (TC 1.A.69) family.</text>
</comment>
<keyword evidence="7 10" id="KW-0472">Membrane</keyword>
<comment type="caution">
    <text evidence="11">The sequence shown here is derived from an EMBL/GenBank/DDBJ whole genome shotgun (WGS) entry which is preliminary data.</text>
</comment>
<evidence type="ECO:0000256" key="9">
    <source>
        <dbReference type="ARBA" id="ARBA00023224"/>
    </source>
</evidence>
<dbReference type="GO" id="GO:0005549">
    <property type="term" value="F:odorant binding"/>
    <property type="evidence" value="ECO:0007669"/>
    <property type="project" value="InterPro"/>
</dbReference>
<dbReference type="EMBL" id="SGBU01000019">
    <property type="protein sequence ID" value="KAF3054551.1"/>
    <property type="molecule type" value="Genomic_DNA"/>
</dbReference>
<proteinExistence type="inferred from homology"/>
<feature type="transmembrane region" description="Helical" evidence="10">
    <location>
        <begin position="71"/>
        <end position="89"/>
    </location>
</feature>
<reference evidence="11 12" key="1">
    <citation type="submission" date="2019-08" db="EMBL/GenBank/DDBJ databases">
        <title>High quality draft denovo assembly of Nylanderia fulva.</title>
        <authorList>
            <person name="Vargo E.L."/>
            <person name="Tarone A.M."/>
            <person name="Konganti K.R."/>
        </authorList>
    </citation>
    <scope>NUCLEOTIDE SEQUENCE [LARGE SCALE GENOMIC DNA]</scope>
    <source>
        <strain evidence="11">TAMU-Nful-2015</strain>
        <tissue evidence="11">Whole body</tissue>
    </source>
</reference>
<protein>
    <recommendedName>
        <fullName evidence="10">Odorant receptor</fullName>
    </recommendedName>
</protein>
<evidence type="ECO:0000256" key="1">
    <source>
        <dbReference type="ARBA" id="ARBA00004651"/>
    </source>
</evidence>
<feature type="transmembrane region" description="Helical" evidence="10">
    <location>
        <begin position="250"/>
        <end position="270"/>
    </location>
</feature>
<comment type="caution">
    <text evidence="10">Lacks conserved residue(s) required for the propagation of feature annotation.</text>
</comment>
<evidence type="ECO:0000256" key="6">
    <source>
        <dbReference type="ARBA" id="ARBA00022989"/>
    </source>
</evidence>
<evidence type="ECO:0000256" key="3">
    <source>
        <dbReference type="ARBA" id="ARBA00022606"/>
    </source>
</evidence>
<keyword evidence="12" id="KW-1185">Reference proteome</keyword>